<keyword evidence="3" id="KW-1185">Reference proteome</keyword>
<dbReference type="Proteomes" id="UP001500326">
    <property type="component" value="Unassembled WGS sequence"/>
</dbReference>
<name>A0ABN2S9C9_9MICO</name>
<gene>
    <name evidence="2" type="ORF">GCM10009777_15670</name>
</gene>
<reference evidence="2 3" key="1">
    <citation type="journal article" date="2019" name="Int. J. Syst. Evol. Microbiol.">
        <title>The Global Catalogue of Microorganisms (GCM) 10K type strain sequencing project: providing services to taxonomists for standard genome sequencing and annotation.</title>
        <authorList>
            <consortium name="The Broad Institute Genomics Platform"/>
            <consortium name="The Broad Institute Genome Sequencing Center for Infectious Disease"/>
            <person name="Wu L."/>
            <person name="Ma J."/>
        </authorList>
    </citation>
    <scope>NUCLEOTIDE SEQUENCE [LARGE SCALE GENOMIC DNA]</scope>
    <source>
        <strain evidence="2 3">JCM 14902</strain>
    </source>
</reference>
<proteinExistence type="predicted"/>
<evidence type="ECO:0000259" key="1">
    <source>
        <dbReference type="Pfam" id="PF04230"/>
    </source>
</evidence>
<dbReference type="PANTHER" id="PTHR36836:SF1">
    <property type="entry name" value="COLANIC ACID BIOSYNTHESIS PROTEIN WCAK"/>
    <property type="match status" value="1"/>
</dbReference>
<evidence type="ECO:0000313" key="3">
    <source>
        <dbReference type="Proteomes" id="UP001500326"/>
    </source>
</evidence>
<organism evidence="2 3">
    <name type="scientific">Microbacterium pumilum</name>
    <dbReference type="NCBI Taxonomy" id="344165"/>
    <lineage>
        <taxon>Bacteria</taxon>
        <taxon>Bacillati</taxon>
        <taxon>Actinomycetota</taxon>
        <taxon>Actinomycetes</taxon>
        <taxon>Micrococcales</taxon>
        <taxon>Microbacteriaceae</taxon>
        <taxon>Microbacterium</taxon>
    </lineage>
</organism>
<protein>
    <recommendedName>
        <fullName evidence="1">Polysaccharide pyruvyl transferase domain-containing protein</fullName>
    </recommendedName>
</protein>
<dbReference type="Pfam" id="PF04230">
    <property type="entry name" value="PS_pyruv_trans"/>
    <property type="match status" value="1"/>
</dbReference>
<dbReference type="EMBL" id="BAAAOH010000001">
    <property type="protein sequence ID" value="GAA1982752.1"/>
    <property type="molecule type" value="Genomic_DNA"/>
</dbReference>
<evidence type="ECO:0000313" key="2">
    <source>
        <dbReference type="EMBL" id="GAA1982752.1"/>
    </source>
</evidence>
<dbReference type="PANTHER" id="PTHR36836">
    <property type="entry name" value="COLANIC ACID BIOSYNTHESIS PROTEIN WCAK"/>
    <property type="match status" value="1"/>
</dbReference>
<dbReference type="RefSeq" id="WP_344060156.1">
    <property type="nucleotide sequence ID" value="NZ_BAAAOH010000001.1"/>
</dbReference>
<dbReference type="InterPro" id="IPR007345">
    <property type="entry name" value="Polysacch_pyruvyl_Trfase"/>
</dbReference>
<accession>A0ABN2S9C9</accession>
<feature type="domain" description="Polysaccharide pyruvyl transferase" evidence="1">
    <location>
        <begin position="13"/>
        <end position="303"/>
    </location>
</feature>
<comment type="caution">
    <text evidence="2">The sequence shown here is derived from an EMBL/GenBank/DDBJ whole genome shotgun (WGS) entry which is preliminary data.</text>
</comment>
<sequence>MDRVLIRFYDRANLGDDLLVYLLASRFANTFTVLLREPCKALEDLDNVVVRRADSARRSVLSRLKRRLTGRGPRLHADLERASRSNDVLVYIGGSIFIEHPGKLDTWKRERDHYRALGIPYFIIDANFGPYLSDEYPEIVRDILSGADDVCFRDSYSRDVFADVPAVRSAIDVGFLTPVPTRSPAEHADVVISMIDTRERFDAAAADAYEAAMAGIAERTVRSGSRVCLMSFCSYQGDDQAAERIRARLSPDVAAHVFRHDYVGDLEEALAIIACSQTVIGARFHAVVLGLAFGKAVLPIAYSKKTVDTLTDIGYGGTIVDLNDSALGWDRVEDLAWTMPSSERERLSRAAAVQFQVLDERLVRSQSDRAKAHVAGAERHDS</sequence>